<evidence type="ECO:0000313" key="4">
    <source>
        <dbReference type="EMBL" id="MEO9385449.1"/>
    </source>
</evidence>
<keyword evidence="5" id="KW-1185">Reference proteome</keyword>
<dbReference type="Proteomes" id="UP001462502">
    <property type="component" value="Unassembled WGS sequence"/>
</dbReference>
<evidence type="ECO:0000259" key="3">
    <source>
        <dbReference type="PROSITE" id="PS51462"/>
    </source>
</evidence>
<reference evidence="4 5" key="1">
    <citation type="submission" date="2024-05" db="EMBL/GenBank/DDBJ databases">
        <authorList>
            <person name="De Oliveira J.P."/>
            <person name="Noriler S.A."/>
            <person name="De Oliveira A.G."/>
            <person name="Sipoli D.S."/>
        </authorList>
    </citation>
    <scope>NUCLEOTIDE SEQUENCE [LARGE SCALE GENOMIC DNA]</scope>
    <source>
        <strain evidence="4 5">LABIM192</strain>
    </source>
</reference>
<comment type="caution">
    <text evidence="4">The sequence shown here is derived from an EMBL/GenBank/DDBJ whole genome shotgun (WGS) entry which is preliminary data.</text>
</comment>
<dbReference type="EMBL" id="JBDXMI010000001">
    <property type="protein sequence ID" value="MEO9385449.1"/>
    <property type="molecule type" value="Genomic_DNA"/>
</dbReference>
<gene>
    <name evidence="4" type="ORF">ABI908_15230</name>
</gene>
<dbReference type="InterPro" id="IPR015797">
    <property type="entry name" value="NUDIX_hydrolase-like_dom_sf"/>
</dbReference>
<evidence type="ECO:0000256" key="2">
    <source>
        <dbReference type="ARBA" id="ARBA00022801"/>
    </source>
</evidence>
<dbReference type="RefSeq" id="WP_347936045.1">
    <property type="nucleotide sequence ID" value="NZ_CP158160.1"/>
</dbReference>
<dbReference type="Gene3D" id="3.90.79.10">
    <property type="entry name" value="Nucleoside Triphosphate Pyrophosphohydrolase"/>
    <property type="match status" value="1"/>
</dbReference>
<comment type="cofactor">
    <cofactor evidence="1">
        <name>Mg(2+)</name>
        <dbReference type="ChEBI" id="CHEBI:18420"/>
    </cofactor>
</comment>
<dbReference type="PROSITE" id="PS00893">
    <property type="entry name" value="NUDIX_BOX"/>
    <property type="match status" value="1"/>
</dbReference>
<sequence>MKHRIAAGAIIEREGKILMVRHCKPEIYDFWVAPGGGAIDDEPLADAARREVLEECGLRVEVGQLAYVEEFASPETRECKFWFIGALQGGEIDCGAEQATREHIVEAAWLSRDDFAGKTVFPPMLLSDYWRDREQGFTAPRYVGLRRMAFY</sequence>
<feature type="domain" description="Nudix hydrolase" evidence="3">
    <location>
        <begin position="2"/>
        <end position="132"/>
    </location>
</feature>
<protein>
    <submittedName>
        <fullName evidence="4">NUDIX domain-containing protein</fullName>
    </submittedName>
</protein>
<name>A0ABV0IXJ2_9NEIS</name>
<evidence type="ECO:0000313" key="5">
    <source>
        <dbReference type="Proteomes" id="UP001462502"/>
    </source>
</evidence>
<accession>A0ABV0IXJ2</accession>
<dbReference type="InterPro" id="IPR020084">
    <property type="entry name" value="NUDIX_hydrolase_CS"/>
</dbReference>
<dbReference type="SUPFAM" id="SSF55811">
    <property type="entry name" value="Nudix"/>
    <property type="match status" value="1"/>
</dbReference>
<organism evidence="4 5">
    <name type="scientific">Chromobacterium phragmitis</name>
    <dbReference type="NCBI Taxonomy" id="2202141"/>
    <lineage>
        <taxon>Bacteria</taxon>
        <taxon>Pseudomonadati</taxon>
        <taxon>Pseudomonadota</taxon>
        <taxon>Betaproteobacteria</taxon>
        <taxon>Neisseriales</taxon>
        <taxon>Chromobacteriaceae</taxon>
        <taxon>Chromobacterium</taxon>
    </lineage>
</organism>
<dbReference type="PANTHER" id="PTHR43046:SF14">
    <property type="entry name" value="MUTT_NUDIX FAMILY PROTEIN"/>
    <property type="match status" value="1"/>
</dbReference>
<dbReference type="Pfam" id="PF00293">
    <property type="entry name" value="NUDIX"/>
    <property type="match status" value="1"/>
</dbReference>
<dbReference type="InterPro" id="IPR000086">
    <property type="entry name" value="NUDIX_hydrolase_dom"/>
</dbReference>
<evidence type="ECO:0000256" key="1">
    <source>
        <dbReference type="ARBA" id="ARBA00001946"/>
    </source>
</evidence>
<proteinExistence type="predicted"/>
<dbReference type="PROSITE" id="PS51462">
    <property type="entry name" value="NUDIX"/>
    <property type="match status" value="1"/>
</dbReference>
<keyword evidence="2" id="KW-0378">Hydrolase</keyword>
<dbReference type="PANTHER" id="PTHR43046">
    <property type="entry name" value="GDP-MANNOSE MANNOSYL HYDROLASE"/>
    <property type="match status" value="1"/>
</dbReference>